<reference evidence="1 2" key="1">
    <citation type="journal article" date="2016" name="Mol. Biol. Evol.">
        <title>Comparative Genomics of Early-Diverging Mushroom-Forming Fungi Provides Insights into the Origins of Lignocellulose Decay Capabilities.</title>
        <authorList>
            <person name="Nagy L.G."/>
            <person name="Riley R."/>
            <person name="Tritt A."/>
            <person name="Adam C."/>
            <person name="Daum C."/>
            <person name="Floudas D."/>
            <person name="Sun H."/>
            <person name="Yadav J.S."/>
            <person name="Pangilinan J."/>
            <person name="Larsson K.H."/>
            <person name="Matsuura K."/>
            <person name="Barry K."/>
            <person name="Labutti K."/>
            <person name="Kuo R."/>
            <person name="Ohm R.A."/>
            <person name="Bhattacharya S.S."/>
            <person name="Shirouzu T."/>
            <person name="Yoshinaga Y."/>
            <person name="Martin F.M."/>
            <person name="Grigoriev I.V."/>
            <person name="Hibbett D.S."/>
        </authorList>
    </citation>
    <scope>NUCLEOTIDE SEQUENCE [LARGE SCALE GENOMIC DNA]</scope>
    <source>
        <strain evidence="1 2">HHB12733</strain>
    </source>
</reference>
<name>A0A165CQ43_9BASI</name>
<dbReference type="AlphaFoldDB" id="A0A165CQ43"/>
<organism evidence="1 2">
    <name type="scientific">Calocera cornea HHB12733</name>
    <dbReference type="NCBI Taxonomy" id="1353952"/>
    <lineage>
        <taxon>Eukaryota</taxon>
        <taxon>Fungi</taxon>
        <taxon>Dikarya</taxon>
        <taxon>Basidiomycota</taxon>
        <taxon>Agaricomycotina</taxon>
        <taxon>Dacrymycetes</taxon>
        <taxon>Dacrymycetales</taxon>
        <taxon>Dacrymycetaceae</taxon>
        <taxon>Calocera</taxon>
    </lineage>
</organism>
<evidence type="ECO:0000313" key="2">
    <source>
        <dbReference type="Proteomes" id="UP000076842"/>
    </source>
</evidence>
<dbReference type="OrthoDB" id="2748248at2759"/>
<protein>
    <submittedName>
        <fullName evidence="1">Uncharacterized protein</fullName>
    </submittedName>
</protein>
<sequence length="195" mass="21961">MPRRKVTKRAKAGKATTHKSQHVVELSEDLGAPIKVTLHSVRLQDTVTGWISVRCLPTELLLMIFTAILLDDPPAHKTRVKLTHVCRARRTVVISYAPLWNRIVFFSPGKVRDRGRMAEIDFERAMICDDPDGIPGPEPIVIVGRFPPRATRAWPPKTGHYGTEVQYAALREAQGTMLFADAEEVALNLHWDCMM</sequence>
<dbReference type="Proteomes" id="UP000076842">
    <property type="component" value="Unassembled WGS sequence"/>
</dbReference>
<accession>A0A165CQ43</accession>
<dbReference type="EMBL" id="KV424121">
    <property type="protein sequence ID" value="KZT51181.1"/>
    <property type="molecule type" value="Genomic_DNA"/>
</dbReference>
<evidence type="ECO:0000313" key="1">
    <source>
        <dbReference type="EMBL" id="KZT51181.1"/>
    </source>
</evidence>
<gene>
    <name evidence="1" type="ORF">CALCODRAFT_148234</name>
</gene>
<proteinExistence type="predicted"/>
<dbReference type="InParanoid" id="A0A165CQ43"/>
<keyword evidence="2" id="KW-1185">Reference proteome</keyword>